<dbReference type="EMBL" id="CP027753">
    <property type="protein sequence ID" value="AZE50386.1"/>
    <property type="molecule type" value="Genomic_DNA"/>
</dbReference>
<organism evidence="1 2">
    <name type="scientific">Pseudomonas chlororaphis</name>
    <dbReference type="NCBI Taxonomy" id="587753"/>
    <lineage>
        <taxon>Bacteria</taxon>
        <taxon>Pseudomonadati</taxon>
        <taxon>Pseudomonadota</taxon>
        <taxon>Gammaproteobacteria</taxon>
        <taxon>Pseudomonadales</taxon>
        <taxon>Pseudomonadaceae</taxon>
        <taxon>Pseudomonas</taxon>
    </lineage>
</organism>
<evidence type="ECO:0000313" key="1">
    <source>
        <dbReference type="EMBL" id="AZE50386.1"/>
    </source>
</evidence>
<dbReference type="Gene3D" id="2.180.10.10">
    <property type="entry name" value="RHS repeat-associated core"/>
    <property type="match status" value="1"/>
</dbReference>
<reference evidence="1 2" key="1">
    <citation type="submission" date="2018-03" db="EMBL/GenBank/DDBJ databases">
        <title>Diversity of phytobeneficial traits revealed by whole-genome analysis of worldwide-isolated phenazine-producing Pseudomonas spp.</title>
        <authorList>
            <person name="Biessy A."/>
            <person name="Novinscak A."/>
            <person name="Blom J."/>
            <person name="Leger G."/>
            <person name="Thomashow L.S."/>
            <person name="Cazorla F.M."/>
            <person name="Josic D."/>
            <person name="Filion M."/>
        </authorList>
    </citation>
    <scope>NUCLEOTIDE SEQUENCE [LARGE SCALE GENOMIC DNA]</scope>
    <source>
        <strain evidence="1 2">B25</strain>
    </source>
</reference>
<dbReference type="PANTHER" id="PTHR32305">
    <property type="match status" value="1"/>
</dbReference>
<accession>A0A3G7TVT3</accession>
<gene>
    <name evidence="1" type="ORF">C4K04_4731</name>
</gene>
<evidence type="ECO:0000313" key="2">
    <source>
        <dbReference type="Proteomes" id="UP000268048"/>
    </source>
</evidence>
<dbReference type="AlphaFoldDB" id="A0A3G7TVT3"/>
<dbReference type="Proteomes" id="UP000268048">
    <property type="component" value="Chromosome"/>
</dbReference>
<name>A0A3G7TVT3_9PSED</name>
<proteinExistence type="predicted"/>
<dbReference type="PANTHER" id="PTHR32305:SF15">
    <property type="entry name" value="PROTEIN RHSA-RELATED"/>
    <property type="match status" value="1"/>
</dbReference>
<dbReference type="InterPro" id="IPR050708">
    <property type="entry name" value="T6SS_VgrG/RHS"/>
</dbReference>
<dbReference type="InterPro" id="IPR022385">
    <property type="entry name" value="Rhs_assc_core"/>
</dbReference>
<sequence>MSDLAELHQDTPTLMVIGPRGHALRSVSYYRTEAGVTAEARVERQDYDAAGRVIAQWDARLGEEVKNDPRVQANLRMVYSLSGQMLCTDSVDAGRQLSLPGEAGQVVDSWDSKLDHRCIAYDQMLRPVRVYEQAAGQPERRTSECLAYAGPEGASHNQCGQLIRHDDSAGTVHFSEYNLLGAPLEQTRHFLERLEEPDWPAGEVDRDRLLESGTGATTQTGYNAVGEIRSQTDAFGNRQIIYQNVAGQLQETRLKLAGKPEETLVRAISYNAFNQIEQQTAGNGVTTQAIYSALDGRLQQVKTQTLAKAPLQDLNYSYDPLGNITSIKDNAQPIRYFRNQRIEMLNTYKYNTLDQLIEAKGPQAIKGRIGPQLPEFQSPADPNQLEIYTQTFDYDPSGNLDVLRHTAASQNQTRRMGVSKYSNRGLQEKADGSLPTEAEIAAGVDANGNLKVLQPGQTLAWDMRNQLCQVDQVVRDDDAPNDIERYVYDSAGQRQRKIRMAYTGRFSRTHEVRYLPGLEIRTSPGEVLHVISVQAGRSRVEVLHWVEGQPKGIKSNHQQRYSLGDHLGSSTLELDDEAALISQEWFYPYGGTACWAGRDKVEASYKVVRYSGKERDATGLYYYGFRYYAPWLQRWINPDPAGAIDGLNLFRMVRNNPVTLTDPDGKMPRKSHWLDVYQKNVAESTTTNTNNLQLESKVEKQEEHIFSDVQSDKLPVPNVLESKVGGSAMVERIDSERYLTNKGSRPVDIKIMREQVRRDNIYAFDLNRYNAKEIVESIIQGDSRRPKSEYIFALSESKGMRVLTRGFAFTGFKEEALHHQNVFIGKQDILSAGTIYVHNKKMIVTNFSGHFKPPESSLLHVSNFLKESGISKKNFITSDYMKINEARKKSGRGIMRNLLKTFKIHKKR</sequence>
<dbReference type="RefSeq" id="WP_124321816.1">
    <property type="nucleotide sequence ID" value="NZ_CP027753.1"/>
</dbReference>
<dbReference type="NCBIfam" id="TIGR03696">
    <property type="entry name" value="Rhs_assc_core"/>
    <property type="match status" value="1"/>
</dbReference>
<protein>
    <submittedName>
        <fullName evidence="1">Rhs-family protein</fullName>
    </submittedName>
</protein>